<comment type="caution">
    <text evidence="2">The sequence shown here is derived from an EMBL/GenBank/DDBJ whole genome shotgun (WGS) entry which is preliminary data.</text>
</comment>
<accession>A0A9W9FTN3</accession>
<dbReference type="InterPro" id="IPR050471">
    <property type="entry name" value="AB_hydrolase"/>
</dbReference>
<keyword evidence="3" id="KW-1185">Reference proteome</keyword>
<evidence type="ECO:0000259" key="1">
    <source>
        <dbReference type="Pfam" id="PF12697"/>
    </source>
</evidence>
<dbReference type="GO" id="GO:0072330">
    <property type="term" value="P:monocarboxylic acid biosynthetic process"/>
    <property type="evidence" value="ECO:0007669"/>
    <property type="project" value="UniProtKB-ARBA"/>
</dbReference>
<feature type="domain" description="AB hydrolase-1" evidence="1">
    <location>
        <begin position="45"/>
        <end position="216"/>
    </location>
</feature>
<dbReference type="AlphaFoldDB" id="A0A9W9FTN3"/>
<dbReference type="InterPro" id="IPR029058">
    <property type="entry name" value="AB_hydrolase_fold"/>
</dbReference>
<dbReference type="PANTHER" id="PTHR43433">
    <property type="entry name" value="HYDROLASE, ALPHA/BETA FOLD FAMILY PROTEIN"/>
    <property type="match status" value="1"/>
</dbReference>
<dbReference type="SUPFAM" id="SSF53474">
    <property type="entry name" value="alpha/beta-Hydrolases"/>
    <property type="match status" value="1"/>
</dbReference>
<dbReference type="Proteomes" id="UP001149165">
    <property type="component" value="Unassembled WGS sequence"/>
</dbReference>
<proteinExistence type="predicted"/>
<dbReference type="OrthoDB" id="294702at2759"/>
<dbReference type="InterPro" id="IPR000073">
    <property type="entry name" value="AB_hydrolase_1"/>
</dbReference>
<protein>
    <recommendedName>
        <fullName evidence="1">AB hydrolase-1 domain-containing protein</fullName>
    </recommendedName>
</protein>
<dbReference type="GO" id="GO:0017000">
    <property type="term" value="P:antibiotic biosynthetic process"/>
    <property type="evidence" value="ECO:0007669"/>
    <property type="project" value="UniProtKB-ARBA"/>
</dbReference>
<dbReference type="Gene3D" id="3.40.50.1820">
    <property type="entry name" value="alpha/beta hydrolase"/>
    <property type="match status" value="1"/>
</dbReference>
<dbReference type="PANTHER" id="PTHR43433:SF10">
    <property type="entry name" value="AB HYDROLASE-1 DOMAIN-CONTAINING PROTEIN"/>
    <property type="match status" value="1"/>
</dbReference>
<name>A0A9W9FTN3_9EURO</name>
<reference evidence="2" key="1">
    <citation type="submission" date="2022-11" db="EMBL/GenBank/DDBJ databases">
        <authorList>
            <person name="Petersen C."/>
        </authorList>
    </citation>
    <scope>NUCLEOTIDE SEQUENCE</scope>
    <source>
        <strain evidence="2">IBT 30069</strain>
    </source>
</reference>
<reference evidence="2" key="2">
    <citation type="journal article" date="2023" name="IMA Fungus">
        <title>Comparative genomic study of the Penicillium genus elucidates a diverse pangenome and 15 lateral gene transfer events.</title>
        <authorList>
            <person name="Petersen C."/>
            <person name="Sorensen T."/>
            <person name="Nielsen M.R."/>
            <person name="Sondergaard T.E."/>
            <person name="Sorensen J.L."/>
            <person name="Fitzpatrick D.A."/>
            <person name="Frisvad J.C."/>
            <person name="Nielsen K.L."/>
        </authorList>
    </citation>
    <scope>NUCLEOTIDE SEQUENCE</scope>
    <source>
        <strain evidence="2">IBT 30069</strain>
    </source>
</reference>
<gene>
    <name evidence="2" type="ORF">N7456_002931</name>
</gene>
<organism evidence="2 3">
    <name type="scientific">Penicillium angulare</name>
    <dbReference type="NCBI Taxonomy" id="116970"/>
    <lineage>
        <taxon>Eukaryota</taxon>
        <taxon>Fungi</taxon>
        <taxon>Dikarya</taxon>
        <taxon>Ascomycota</taxon>
        <taxon>Pezizomycotina</taxon>
        <taxon>Eurotiomycetes</taxon>
        <taxon>Eurotiomycetidae</taxon>
        <taxon>Eurotiales</taxon>
        <taxon>Aspergillaceae</taxon>
        <taxon>Penicillium</taxon>
    </lineage>
</organism>
<evidence type="ECO:0000313" key="3">
    <source>
        <dbReference type="Proteomes" id="UP001149165"/>
    </source>
</evidence>
<evidence type="ECO:0000313" key="2">
    <source>
        <dbReference type="EMBL" id="KAJ5106256.1"/>
    </source>
</evidence>
<sequence length="350" mass="38735">MSDSDPSSIISNISFHRRTTLETKHGLLTVSFADIGCPTGPVLLYLPGMFASRYLGIPMHTLAIRAGIRLLVVDRPGMGCSTDVPLAERIDAWIDILPRLLSYLNIQRVSLASHSAGTIYLLNTWERCPELVTPNIFFMAPWVDIAHSQMTSMQMLQYIPEKAFSLWHHIPRFFVKKASPVLASSGTLLRSIAPSTSEEEDRTFLDANWRRLERDYGVPRKEAAELTNLVAQYMFTENTVGANSEALQCVRKGDGGNWGVCSDYAVCARRLVERAQLEGHGASGARIWAYHATKDAMVGSRGPKYFDGCWDVAVSGSKSSFESRTVEGTDHDTVCQAVEVWEEILSAVSG</sequence>
<dbReference type="Pfam" id="PF12697">
    <property type="entry name" value="Abhydrolase_6"/>
    <property type="match status" value="1"/>
</dbReference>
<dbReference type="EMBL" id="JAPQKH010000003">
    <property type="protein sequence ID" value="KAJ5106256.1"/>
    <property type="molecule type" value="Genomic_DNA"/>
</dbReference>